<dbReference type="GO" id="GO:0140359">
    <property type="term" value="F:ABC-type transporter activity"/>
    <property type="evidence" value="ECO:0007669"/>
    <property type="project" value="InterPro"/>
</dbReference>
<feature type="transmembrane region" description="Helical" evidence="7">
    <location>
        <begin position="235"/>
        <end position="256"/>
    </location>
</feature>
<comment type="subcellular location">
    <subcellularLocation>
        <location evidence="1">Cell membrane</location>
        <topology evidence="1">Multi-pass membrane protein</topology>
    </subcellularLocation>
</comment>
<dbReference type="SUPFAM" id="SSF90123">
    <property type="entry name" value="ABC transporter transmembrane region"/>
    <property type="match status" value="1"/>
</dbReference>
<dbReference type="SMART" id="SM00382">
    <property type="entry name" value="AAA"/>
    <property type="match status" value="1"/>
</dbReference>
<dbReference type="CDD" id="cd18584">
    <property type="entry name" value="ABC_6TM_AarD_CydD"/>
    <property type="match status" value="1"/>
</dbReference>
<feature type="transmembrane region" description="Helical" evidence="7">
    <location>
        <begin position="42"/>
        <end position="65"/>
    </location>
</feature>
<proteinExistence type="predicted"/>
<sequence>MDKLLLTYKGIKKILLMIGVLTFLQGVIIVLQAIYLSKSITALFHGTAWTAVLPYLFYFAALFLLRHFLQWIKERVSYNFAEKTAMEKQSQLLQKLFEIGPHAVSKHGTGNMITLCMEGIPNFRKYLELFIPRFISMLVIPAIILLYVFSSDTLSGVVLLVTMPIMFVFLALLGMAAKKKVDDQMGTYRILSHHFVDSLRGIVTLKYLGRSKSHSKAIEHVSNQYRIATNQTLRVAFLSSFSLNFFSSLSIALLAVELGVRLIDGTTGLEIALAMLILAPEYFSPVREFGNDFHATMDGKDAGTQIHQLLTQETIPLVEKKVDMTPWNEKSSLHVENLSKMADDEDRYIMKDVHFQVKGFKKIGVIGASGAGKSTLIDLLAGFTAPNSGSIKVNDQTIPHFAIPEWQEQLTYIPQHPYIFSGTIAENVCWYTPDAPKDAINEALRITGLTELITKLPKGMDEKIGQGGRSLSGGEEQRIALARAILKEQPIMVFDEPTAHLDIETEHDIKQMMLPIMENKLIFFATHRLHWIQNMDLILVMDNGRLVEIGTPKELYDERGFYYQLIGGEMADEALSEVY</sequence>
<dbReference type="PROSITE" id="PS50893">
    <property type="entry name" value="ABC_TRANSPORTER_2"/>
    <property type="match status" value="1"/>
</dbReference>
<feature type="domain" description="ABC transporter" evidence="8">
    <location>
        <begin position="333"/>
        <end position="568"/>
    </location>
</feature>
<dbReference type="PANTHER" id="PTHR24221:SF614">
    <property type="entry name" value="GLUTATHIONE_L-CYSTEINE TRANSPORT SYSTEM ATP-BINDING_PERMEASE PROTEIN CYDC"/>
    <property type="match status" value="1"/>
</dbReference>
<dbReference type="AlphaFoldDB" id="A0A495A106"/>
<dbReference type="GO" id="GO:0034040">
    <property type="term" value="F:ATPase-coupled lipid transmembrane transporter activity"/>
    <property type="evidence" value="ECO:0007669"/>
    <property type="project" value="TreeGrafter"/>
</dbReference>
<dbReference type="Proteomes" id="UP000269301">
    <property type="component" value="Unassembled WGS sequence"/>
</dbReference>
<dbReference type="GO" id="GO:0042883">
    <property type="term" value="P:cysteine transport"/>
    <property type="evidence" value="ECO:0007669"/>
    <property type="project" value="InterPro"/>
</dbReference>
<dbReference type="NCBIfam" id="TIGR02857">
    <property type="entry name" value="CydD"/>
    <property type="match status" value="1"/>
</dbReference>
<dbReference type="InterPro" id="IPR003593">
    <property type="entry name" value="AAA+_ATPase"/>
</dbReference>
<comment type="caution">
    <text evidence="10">The sequence shown here is derived from an EMBL/GenBank/DDBJ whole genome shotgun (WGS) entry which is preliminary data.</text>
</comment>
<evidence type="ECO:0000256" key="3">
    <source>
        <dbReference type="ARBA" id="ARBA00022741"/>
    </source>
</evidence>
<evidence type="ECO:0000313" key="11">
    <source>
        <dbReference type="Proteomes" id="UP000269301"/>
    </source>
</evidence>
<dbReference type="GO" id="GO:0005524">
    <property type="term" value="F:ATP binding"/>
    <property type="evidence" value="ECO:0007669"/>
    <property type="project" value="UniProtKB-KW"/>
</dbReference>
<dbReference type="InterPro" id="IPR036640">
    <property type="entry name" value="ABC1_TM_sf"/>
</dbReference>
<gene>
    <name evidence="10" type="primary">cydD</name>
    <name evidence="10" type="ORF">D8M06_10275</name>
</gene>
<evidence type="ECO:0000259" key="8">
    <source>
        <dbReference type="PROSITE" id="PS50893"/>
    </source>
</evidence>
<dbReference type="InterPro" id="IPR014216">
    <property type="entry name" value="ABC_transptr_CydD"/>
</dbReference>
<keyword evidence="5 7" id="KW-1133">Transmembrane helix</keyword>
<evidence type="ECO:0000256" key="1">
    <source>
        <dbReference type="ARBA" id="ARBA00004651"/>
    </source>
</evidence>
<keyword evidence="6 7" id="KW-0472">Membrane</keyword>
<evidence type="ECO:0000256" key="2">
    <source>
        <dbReference type="ARBA" id="ARBA00022692"/>
    </source>
</evidence>
<feature type="transmembrane region" description="Helical" evidence="7">
    <location>
        <begin position="14"/>
        <end position="36"/>
    </location>
</feature>
<organism evidence="10 11">
    <name type="scientific">Oceanobacillus halophilus</name>
    <dbReference type="NCBI Taxonomy" id="930130"/>
    <lineage>
        <taxon>Bacteria</taxon>
        <taxon>Bacillati</taxon>
        <taxon>Bacillota</taxon>
        <taxon>Bacilli</taxon>
        <taxon>Bacillales</taxon>
        <taxon>Bacillaceae</taxon>
        <taxon>Oceanobacillus</taxon>
    </lineage>
</organism>
<evidence type="ECO:0000313" key="10">
    <source>
        <dbReference type="EMBL" id="RKQ33160.1"/>
    </source>
</evidence>
<feature type="transmembrane region" description="Helical" evidence="7">
    <location>
        <begin position="130"/>
        <end position="150"/>
    </location>
</feature>
<dbReference type="Pfam" id="PF00664">
    <property type="entry name" value="ABC_membrane"/>
    <property type="match status" value="1"/>
</dbReference>
<dbReference type="PROSITE" id="PS50929">
    <property type="entry name" value="ABC_TM1F"/>
    <property type="match status" value="1"/>
</dbReference>
<dbReference type="GO" id="GO:0016887">
    <property type="term" value="F:ATP hydrolysis activity"/>
    <property type="evidence" value="ECO:0007669"/>
    <property type="project" value="InterPro"/>
</dbReference>
<dbReference type="InterPro" id="IPR027417">
    <property type="entry name" value="P-loop_NTPase"/>
</dbReference>
<feature type="transmembrane region" description="Helical" evidence="7">
    <location>
        <begin position="156"/>
        <end position="177"/>
    </location>
</feature>
<evidence type="ECO:0000259" key="9">
    <source>
        <dbReference type="PROSITE" id="PS50929"/>
    </source>
</evidence>
<dbReference type="Gene3D" id="3.40.50.300">
    <property type="entry name" value="P-loop containing nucleotide triphosphate hydrolases"/>
    <property type="match status" value="1"/>
</dbReference>
<dbReference type="PANTHER" id="PTHR24221">
    <property type="entry name" value="ATP-BINDING CASSETTE SUB-FAMILY B"/>
    <property type="match status" value="1"/>
</dbReference>
<dbReference type="Pfam" id="PF00005">
    <property type="entry name" value="ABC_tran"/>
    <property type="match status" value="1"/>
</dbReference>
<feature type="domain" description="ABC transmembrane type-1" evidence="9">
    <location>
        <begin position="16"/>
        <end position="298"/>
    </location>
</feature>
<evidence type="ECO:0000256" key="4">
    <source>
        <dbReference type="ARBA" id="ARBA00022840"/>
    </source>
</evidence>
<dbReference type="Gene3D" id="1.20.1560.10">
    <property type="entry name" value="ABC transporter type 1, transmembrane domain"/>
    <property type="match status" value="1"/>
</dbReference>
<keyword evidence="4" id="KW-0067">ATP-binding</keyword>
<dbReference type="SUPFAM" id="SSF52540">
    <property type="entry name" value="P-loop containing nucleoside triphosphate hydrolases"/>
    <property type="match status" value="1"/>
</dbReference>
<name>A0A495A106_9BACI</name>
<evidence type="ECO:0000256" key="7">
    <source>
        <dbReference type="SAM" id="Phobius"/>
    </source>
</evidence>
<keyword evidence="11" id="KW-1185">Reference proteome</keyword>
<reference evidence="10 11" key="1">
    <citation type="journal article" date="2016" name="Int. J. Syst. Evol. Microbiol.">
        <title>Oceanobacillus halophilus sp. nov., a novel moderately halophilic bacterium from a hypersaline lake.</title>
        <authorList>
            <person name="Amoozegar M.A."/>
            <person name="Bagheri M."/>
            <person name="Makhdoumi A."/>
            <person name="Nikou M.M."/>
            <person name="Fazeli S.A.S."/>
            <person name="Schumann P."/>
            <person name="Sproer C."/>
            <person name="Sanchez-Porro C."/>
            <person name="Ventosa A."/>
        </authorList>
    </citation>
    <scope>NUCLEOTIDE SEQUENCE [LARGE SCALE GENOMIC DNA]</scope>
    <source>
        <strain evidence="10 11">DSM 23996</strain>
    </source>
</reference>
<keyword evidence="3" id="KW-0547">Nucleotide-binding</keyword>
<dbReference type="OrthoDB" id="9806127at2"/>
<dbReference type="GO" id="GO:0005886">
    <property type="term" value="C:plasma membrane"/>
    <property type="evidence" value="ECO:0007669"/>
    <property type="project" value="UniProtKB-SubCell"/>
</dbReference>
<keyword evidence="2 7" id="KW-0812">Transmembrane</keyword>
<accession>A0A495A106</accession>
<evidence type="ECO:0000256" key="6">
    <source>
        <dbReference type="ARBA" id="ARBA00023136"/>
    </source>
</evidence>
<dbReference type="InterPro" id="IPR003439">
    <property type="entry name" value="ABC_transporter-like_ATP-bd"/>
</dbReference>
<dbReference type="RefSeq" id="WP_121204322.1">
    <property type="nucleotide sequence ID" value="NZ_RBZP01000007.1"/>
</dbReference>
<evidence type="ECO:0000256" key="5">
    <source>
        <dbReference type="ARBA" id="ARBA00022989"/>
    </source>
</evidence>
<protein>
    <submittedName>
        <fullName evidence="10">Thiol reductant ABC exporter subunit CydD</fullName>
    </submittedName>
</protein>
<dbReference type="EMBL" id="RBZP01000007">
    <property type="protein sequence ID" value="RKQ33160.1"/>
    <property type="molecule type" value="Genomic_DNA"/>
</dbReference>
<dbReference type="InterPro" id="IPR039421">
    <property type="entry name" value="Type_1_exporter"/>
</dbReference>
<dbReference type="InterPro" id="IPR011527">
    <property type="entry name" value="ABC1_TM_dom"/>
</dbReference>